<dbReference type="Proteomes" id="UP001589709">
    <property type="component" value="Unassembled WGS sequence"/>
</dbReference>
<keyword evidence="1 3" id="KW-0378">Hydrolase</keyword>
<dbReference type="PANTHER" id="PTHR43156">
    <property type="entry name" value="STAGE II SPORULATION PROTEIN E-RELATED"/>
    <property type="match status" value="1"/>
</dbReference>
<dbReference type="InterPro" id="IPR036457">
    <property type="entry name" value="PPM-type-like_dom_sf"/>
</dbReference>
<evidence type="ECO:0000259" key="2">
    <source>
        <dbReference type="SMART" id="SM00331"/>
    </source>
</evidence>
<gene>
    <name evidence="3" type="ORF">ACFF45_13385</name>
</gene>
<proteinExistence type="predicted"/>
<dbReference type="SMART" id="SM00331">
    <property type="entry name" value="PP2C_SIG"/>
    <property type="match status" value="1"/>
</dbReference>
<dbReference type="EC" id="3.1.3.16" evidence="3"/>
<dbReference type="InterPro" id="IPR001932">
    <property type="entry name" value="PPM-type_phosphatase-like_dom"/>
</dbReference>
<dbReference type="SUPFAM" id="SSF81606">
    <property type="entry name" value="PP2C-like"/>
    <property type="match status" value="1"/>
</dbReference>
<dbReference type="Pfam" id="PF07228">
    <property type="entry name" value="SpoIIE"/>
    <property type="match status" value="1"/>
</dbReference>
<evidence type="ECO:0000313" key="3">
    <source>
        <dbReference type="EMBL" id="MFB9463666.1"/>
    </source>
</evidence>
<evidence type="ECO:0000256" key="1">
    <source>
        <dbReference type="ARBA" id="ARBA00022801"/>
    </source>
</evidence>
<feature type="domain" description="PPM-type phosphatase" evidence="2">
    <location>
        <begin position="20"/>
        <end position="240"/>
    </location>
</feature>
<dbReference type="PANTHER" id="PTHR43156:SF2">
    <property type="entry name" value="STAGE II SPORULATION PROTEIN E"/>
    <property type="match status" value="1"/>
</dbReference>
<dbReference type="RefSeq" id="WP_381345964.1">
    <property type="nucleotide sequence ID" value="NZ_JBHMCY010000020.1"/>
</dbReference>
<keyword evidence="4" id="KW-1185">Reference proteome</keyword>
<sequence>MIGTSALPRPLPPCVGGLGVAAAQLPAGCRSAAGGDLCEVVGTAHGVRVLMGDVRGHGPDASRAAGAVLDGFHGVAHEPGLGRVLHGLQEALAQHLRGRPPDERAEEFVTALLLEIGPDGEVRALNCGHPWPYRLGGPGAEPLSRAEPLPPLGVFPLPADPLAVRLGELHPGEALFLCTDGAEDARDAQGRFFPLADALDEAMAGGAVSPRAVVGGVLTRLLRHTRGRPPDDVALLVLHHSWCDAADAAPDTPRQRAEPRDRP</sequence>
<comment type="caution">
    <text evidence="3">The sequence shown here is derived from an EMBL/GenBank/DDBJ whole genome shotgun (WGS) entry which is preliminary data.</text>
</comment>
<evidence type="ECO:0000313" key="4">
    <source>
        <dbReference type="Proteomes" id="UP001589709"/>
    </source>
</evidence>
<reference evidence="3 4" key="1">
    <citation type="submission" date="2024-09" db="EMBL/GenBank/DDBJ databases">
        <authorList>
            <person name="Sun Q."/>
            <person name="Mori K."/>
        </authorList>
    </citation>
    <scope>NUCLEOTIDE SEQUENCE [LARGE SCALE GENOMIC DNA]</scope>
    <source>
        <strain evidence="3 4">JCM 6917</strain>
    </source>
</reference>
<organism evidence="3 4">
    <name type="scientific">Streptomyces cinereospinus</name>
    <dbReference type="NCBI Taxonomy" id="285561"/>
    <lineage>
        <taxon>Bacteria</taxon>
        <taxon>Bacillati</taxon>
        <taxon>Actinomycetota</taxon>
        <taxon>Actinomycetes</taxon>
        <taxon>Kitasatosporales</taxon>
        <taxon>Streptomycetaceae</taxon>
        <taxon>Streptomyces</taxon>
    </lineage>
</organism>
<dbReference type="GO" id="GO:0004722">
    <property type="term" value="F:protein serine/threonine phosphatase activity"/>
    <property type="evidence" value="ECO:0007669"/>
    <property type="project" value="UniProtKB-EC"/>
</dbReference>
<dbReference type="EMBL" id="JBHMCY010000020">
    <property type="protein sequence ID" value="MFB9463666.1"/>
    <property type="molecule type" value="Genomic_DNA"/>
</dbReference>
<dbReference type="Gene3D" id="3.60.40.10">
    <property type="entry name" value="PPM-type phosphatase domain"/>
    <property type="match status" value="1"/>
</dbReference>
<accession>A0ABV5N0L7</accession>
<name>A0ABV5N0L7_9ACTN</name>
<protein>
    <submittedName>
        <fullName evidence="3">PP2C family protein-serine/threonine phosphatase</fullName>
        <ecNumber evidence="3">3.1.3.16</ecNumber>
    </submittedName>
</protein>
<dbReference type="InterPro" id="IPR052016">
    <property type="entry name" value="Bact_Sigma-Reg"/>
</dbReference>